<evidence type="ECO:0000313" key="3">
    <source>
        <dbReference type="EMBL" id="MBO0934322.1"/>
    </source>
</evidence>
<reference evidence="3 4" key="1">
    <citation type="submission" date="2021-03" db="EMBL/GenBank/DDBJ databases">
        <title>Fibrella sp. HMF5036 genome sequencing and assembly.</title>
        <authorList>
            <person name="Kang H."/>
            <person name="Kim H."/>
            <person name="Bae S."/>
            <person name="Joh K."/>
        </authorList>
    </citation>
    <scope>NUCLEOTIDE SEQUENCE [LARGE SCALE GENOMIC DNA]</scope>
    <source>
        <strain evidence="3 4">HMF5036</strain>
    </source>
</reference>
<dbReference type="RefSeq" id="WP_207338287.1">
    <property type="nucleotide sequence ID" value="NZ_JAFMYU010000030.1"/>
</dbReference>
<dbReference type="InterPro" id="IPR007484">
    <property type="entry name" value="Peptidase_M28"/>
</dbReference>
<dbReference type="Pfam" id="PF04389">
    <property type="entry name" value="Peptidase_M28"/>
    <property type="match status" value="1"/>
</dbReference>
<feature type="domain" description="Peptidase M28" evidence="2">
    <location>
        <begin position="144"/>
        <end position="348"/>
    </location>
</feature>
<evidence type="ECO:0000313" key="4">
    <source>
        <dbReference type="Proteomes" id="UP000664795"/>
    </source>
</evidence>
<keyword evidence="4" id="KW-1185">Reference proteome</keyword>
<sequence length="356" mass="39580">MMLQMLGTACLLATPLAYGQPSVSPVTVPVELLKKHVYFLASDSLKGRETGTQGQRDAAIYCSRTFRQNRLSPFFMVDSGSASFRSTYPFVSTDVAMFGQRMPGQAGSRSALPTTITRFELTDPPRNHRDSMRVLYGQNVGGLLLGTDLKQQVVIISAHYDHLGRKGGQIFPGADDNGSGTASVLSIAATFDSLAQQGIRPRRSVLFLLFSGEEGGLIGSAYFTTHCPLLTDQIVCDLNVDMVGRVDDAHRKKPAYCYLISGERDGGLRKVVDRANKQSVNLELNFDYDTPTDPNQFYYRSDHYNFAKYGIPILFFMDGLHPDYHRPTDTADRINYEVLQQRATLVFQTAWLMANE</sequence>
<name>A0A939GD08_9BACT</name>
<dbReference type="AlphaFoldDB" id="A0A939GD08"/>
<gene>
    <name evidence="3" type="ORF">J2I48_25160</name>
</gene>
<dbReference type="PANTHER" id="PTHR12147:SF26">
    <property type="entry name" value="PEPTIDASE M28 DOMAIN-CONTAINING PROTEIN"/>
    <property type="match status" value="1"/>
</dbReference>
<dbReference type="GO" id="GO:0008235">
    <property type="term" value="F:metalloexopeptidase activity"/>
    <property type="evidence" value="ECO:0007669"/>
    <property type="project" value="InterPro"/>
</dbReference>
<dbReference type="SUPFAM" id="SSF53187">
    <property type="entry name" value="Zn-dependent exopeptidases"/>
    <property type="match status" value="1"/>
</dbReference>
<keyword evidence="1" id="KW-0732">Signal</keyword>
<dbReference type="EMBL" id="JAFMYU010000030">
    <property type="protein sequence ID" value="MBO0934322.1"/>
    <property type="molecule type" value="Genomic_DNA"/>
</dbReference>
<evidence type="ECO:0000259" key="2">
    <source>
        <dbReference type="Pfam" id="PF04389"/>
    </source>
</evidence>
<dbReference type="Gene3D" id="3.40.630.10">
    <property type="entry name" value="Zn peptidases"/>
    <property type="match status" value="1"/>
</dbReference>
<feature type="signal peptide" evidence="1">
    <location>
        <begin position="1"/>
        <end position="19"/>
    </location>
</feature>
<feature type="chain" id="PRO_5037764630" evidence="1">
    <location>
        <begin position="20"/>
        <end position="356"/>
    </location>
</feature>
<dbReference type="Proteomes" id="UP000664795">
    <property type="component" value="Unassembled WGS sequence"/>
</dbReference>
<dbReference type="GO" id="GO:0006508">
    <property type="term" value="P:proteolysis"/>
    <property type="evidence" value="ECO:0007669"/>
    <property type="project" value="InterPro"/>
</dbReference>
<protein>
    <submittedName>
        <fullName evidence="3">M28 family peptidase</fullName>
    </submittedName>
</protein>
<proteinExistence type="predicted"/>
<dbReference type="PANTHER" id="PTHR12147">
    <property type="entry name" value="METALLOPEPTIDASE M28 FAMILY MEMBER"/>
    <property type="match status" value="1"/>
</dbReference>
<comment type="caution">
    <text evidence="3">The sequence shown here is derived from an EMBL/GenBank/DDBJ whole genome shotgun (WGS) entry which is preliminary data.</text>
</comment>
<evidence type="ECO:0000256" key="1">
    <source>
        <dbReference type="SAM" id="SignalP"/>
    </source>
</evidence>
<dbReference type="InterPro" id="IPR045175">
    <property type="entry name" value="M28_fam"/>
</dbReference>
<accession>A0A939GD08</accession>
<organism evidence="3 4">
    <name type="scientific">Fibrella aquatilis</name>
    <dbReference type="NCBI Taxonomy" id="2817059"/>
    <lineage>
        <taxon>Bacteria</taxon>
        <taxon>Pseudomonadati</taxon>
        <taxon>Bacteroidota</taxon>
        <taxon>Cytophagia</taxon>
        <taxon>Cytophagales</taxon>
        <taxon>Spirosomataceae</taxon>
        <taxon>Fibrella</taxon>
    </lineage>
</organism>